<dbReference type="GO" id="GO:0006310">
    <property type="term" value="P:DNA recombination"/>
    <property type="evidence" value="ECO:0007669"/>
    <property type="project" value="UniProtKB-KW"/>
</dbReference>
<evidence type="ECO:0000259" key="4">
    <source>
        <dbReference type="PROSITE" id="PS51900"/>
    </source>
</evidence>
<dbReference type="InterPro" id="IPR044068">
    <property type="entry name" value="CB"/>
</dbReference>
<feature type="domain" description="Core-binding (CB)" evidence="4">
    <location>
        <begin position="70"/>
        <end position="163"/>
    </location>
</feature>
<gene>
    <name evidence="5" type="ORF">UFOPK3662_00689</name>
</gene>
<keyword evidence="1" id="KW-0238">DNA-binding</keyword>
<evidence type="ECO:0000256" key="1">
    <source>
        <dbReference type="ARBA" id="ARBA00023125"/>
    </source>
</evidence>
<dbReference type="GO" id="GO:0015074">
    <property type="term" value="P:DNA integration"/>
    <property type="evidence" value="ECO:0007669"/>
    <property type="project" value="InterPro"/>
</dbReference>
<dbReference type="PROSITE" id="PS51898">
    <property type="entry name" value="TYR_RECOMBINASE"/>
    <property type="match status" value="1"/>
</dbReference>
<reference evidence="5" key="1">
    <citation type="submission" date="2020-05" db="EMBL/GenBank/DDBJ databases">
        <authorList>
            <person name="Chiriac C."/>
            <person name="Salcher M."/>
            <person name="Ghai R."/>
            <person name="Kavagutti S V."/>
        </authorList>
    </citation>
    <scope>NUCLEOTIDE SEQUENCE</scope>
</reference>
<organism evidence="5">
    <name type="scientific">freshwater metagenome</name>
    <dbReference type="NCBI Taxonomy" id="449393"/>
    <lineage>
        <taxon>unclassified sequences</taxon>
        <taxon>metagenomes</taxon>
        <taxon>ecological metagenomes</taxon>
    </lineage>
</organism>
<dbReference type="InterPro" id="IPR013762">
    <property type="entry name" value="Integrase-like_cat_sf"/>
</dbReference>
<evidence type="ECO:0000259" key="3">
    <source>
        <dbReference type="PROSITE" id="PS51898"/>
    </source>
</evidence>
<dbReference type="AlphaFoldDB" id="A0A6J7HXV1"/>
<evidence type="ECO:0000256" key="2">
    <source>
        <dbReference type="ARBA" id="ARBA00023172"/>
    </source>
</evidence>
<dbReference type="SUPFAM" id="SSF56349">
    <property type="entry name" value="DNA breaking-rejoining enzymes"/>
    <property type="match status" value="1"/>
</dbReference>
<feature type="domain" description="Tyr recombinase" evidence="3">
    <location>
        <begin position="187"/>
        <end position="390"/>
    </location>
</feature>
<dbReference type="Gene3D" id="1.10.443.10">
    <property type="entry name" value="Intergrase catalytic core"/>
    <property type="match status" value="1"/>
</dbReference>
<dbReference type="InterPro" id="IPR050090">
    <property type="entry name" value="Tyrosine_recombinase_XerCD"/>
</dbReference>
<dbReference type="PANTHER" id="PTHR30349">
    <property type="entry name" value="PHAGE INTEGRASE-RELATED"/>
    <property type="match status" value="1"/>
</dbReference>
<dbReference type="InterPro" id="IPR002104">
    <property type="entry name" value="Integrase_catalytic"/>
</dbReference>
<keyword evidence="2" id="KW-0233">DNA recombination</keyword>
<dbReference type="PROSITE" id="PS51900">
    <property type="entry name" value="CB"/>
    <property type="match status" value="1"/>
</dbReference>
<name>A0A6J7HXV1_9ZZZZ</name>
<protein>
    <submittedName>
        <fullName evidence="5">Unannotated protein</fullName>
    </submittedName>
</protein>
<dbReference type="InterPro" id="IPR010998">
    <property type="entry name" value="Integrase_recombinase_N"/>
</dbReference>
<sequence length="401" mass="43360">MPRVAEPKEDEPIRLFMTKRYGPRYRCVLRVGTDRKQVTHTASTLKAAREWVVSTRAADFEGRALGPCRLTLNELANRWLTERKREVGTTDGIREVTYNGYESALSGPLLHMGTLPVGDISMGDVRSLMTTLATKGGARGRPLSRRSVQYALGTLRQVFNYGVENRLVASNPAIGVAAPKRRAGDVRETRIWTPAELMSFRAFVDAKYVGLAADAEPAMRAALRLTMCGLRRSEVLGLDWAQVSLVDGVVRVCQGRVETGRGTKTVTDLAKSDDSVRSVPVESMHSGTASALRELWVAQGQPASGLVVLTASGDPIRPDAFSRRFRALCADASLPDLGSIHNIRHTIATALHDSGVEPRKAASLLGHKVATHLAFYVPNSDDAAVEAATAAGAIFADSRTA</sequence>
<proteinExistence type="predicted"/>
<dbReference type="InterPro" id="IPR011010">
    <property type="entry name" value="DNA_brk_join_enz"/>
</dbReference>
<dbReference type="EMBL" id="CAFBMW010000004">
    <property type="protein sequence ID" value="CAB4922249.1"/>
    <property type="molecule type" value="Genomic_DNA"/>
</dbReference>
<accession>A0A6J7HXV1</accession>
<dbReference type="GO" id="GO:0003677">
    <property type="term" value="F:DNA binding"/>
    <property type="evidence" value="ECO:0007669"/>
    <property type="project" value="UniProtKB-KW"/>
</dbReference>
<evidence type="ECO:0000313" key="5">
    <source>
        <dbReference type="EMBL" id="CAB4922249.1"/>
    </source>
</evidence>
<dbReference type="Gene3D" id="1.10.150.130">
    <property type="match status" value="1"/>
</dbReference>
<dbReference type="PANTHER" id="PTHR30349:SF41">
    <property type="entry name" value="INTEGRASE_RECOMBINASE PROTEIN MJ0367-RELATED"/>
    <property type="match status" value="1"/>
</dbReference>
<dbReference type="Pfam" id="PF00589">
    <property type="entry name" value="Phage_integrase"/>
    <property type="match status" value="1"/>
</dbReference>